<dbReference type="Pfam" id="PF13524">
    <property type="entry name" value="Glyco_trans_1_2"/>
    <property type="match status" value="1"/>
</dbReference>
<keyword evidence="3" id="KW-1185">Reference proteome</keyword>
<dbReference type="InterPro" id="IPR055259">
    <property type="entry name" value="YkvP/CgeB_Glyco_trans-like"/>
</dbReference>
<sequence>MSATSLRILVVLPMYGGSLPIGRYCAAALRGLGHQVRVFDAPLLYPAFTGVRGLGLAPAPAGQLENAFLQFVSQAVWAMVREQEPHLVLALAQAPLGRGLLQRLRRAGVRTAMWFVEDYKVFEYWRAFAPLYDLFAVIQKAPFFSLLAGAGQPNALYLPLAALPEFHRPQELSPEEQREYGADIGFLGAGYPNRRRAFRSLVGRDFRIWGSDWENEPLLAPHLQRQGARIGEEECVKIYNATRVNLNLHSSVSDADVVAQGDFVNPRTFELAAAGAFQLVDARALLPELFAPGELATFTSLPEMLLGIDYYLAHPEERRAIAQRGRERVLAEHTYARRMETLLAAVADCLGPWPEAEAPKAADCGAAALPPDLAAGLQNMVHSLGLGPHAGFADVVAALRARSGVLNEAEAGLLFLDEWRKQYRR</sequence>
<dbReference type="RefSeq" id="WP_118230060.1">
    <property type="nucleotide sequence ID" value="NZ_JAQDZC010000039.1"/>
</dbReference>
<dbReference type="Proteomes" id="UP000292919">
    <property type="component" value="Unassembled WGS sequence"/>
</dbReference>
<dbReference type="SUPFAM" id="SSF53756">
    <property type="entry name" value="UDP-Glycosyltransferase/glycogen phosphorylase"/>
    <property type="match status" value="1"/>
</dbReference>
<reference evidence="2 3" key="1">
    <citation type="submission" date="2018-12" db="EMBL/GenBank/DDBJ databases">
        <title>First genome draft of Desulfovibrio legallis sp. nov.</title>
        <authorList>
            <person name="Ben Dhia O."/>
            <person name="Najjari A."/>
            <person name="Ferjani R."/>
            <person name="Fhoula I."/>
            <person name="Fardeau M.-L."/>
            <person name="Boudabbous A."/>
            <person name="Ouzari H.I."/>
        </authorList>
    </citation>
    <scope>NUCLEOTIDE SEQUENCE [LARGE SCALE GENOMIC DNA]</scope>
    <source>
        <strain evidence="2 3">H1T</strain>
    </source>
</reference>
<feature type="domain" description="Spore protein YkvP/CgeB glycosyl transferase-like" evidence="1">
    <location>
        <begin position="195"/>
        <end position="344"/>
    </location>
</feature>
<organism evidence="2 3">
    <name type="scientific">Desulfovibrio legallii</name>
    <dbReference type="NCBI Taxonomy" id="571438"/>
    <lineage>
        <taxon>Bacteria</taxon>
        <taxon>Pseudomonadati</taxon>
        <taxon>Thermodesulfobacteriota</taxon>
        <taxon>Desulfovibrionia</taxon>
        <taxon>Desulfovibrionales</taxon>
        <taxon>Desulfovibrionaceae</taxon>
        <taxon>Desulfovibrio</taxon>
    </lineage>
</organism>
<comment type="caution">
    <text evidence="2">The sequence shown here is derived from an EMBL/GenBank/DDBJ whole genome shotgun (WGS) entry which is preliminary data.</text>
</comment>
<evidence type="ECO:0000259" key="1">
    <source>
        <dbReference type="Pfam" id="PF13524"/>
    </source>
</evidence>
<proteinExistence type="predicted"/>
<gene>
    <name evidence="2" type="ORF">EB812_08425</name>
</gene>
<name>A0A6H3FB31_9BACT</name>
<dbReference type="EMBL" id="SIXC01000009">
    <property type="protein sequence ID" value="TBH79353.1"/>
    <property type="molecule type" value="Genomic_DNA"/>
</dbReference>
<evidence type="ECO:0000313" key="3">
    <source>
        <dbReference type="Proteomes" id="UP000292919"/>
    </source>
</evidence>
<accession>A0A6H3FB31</accession>
<protein>
    <recommendedName>
        <fullName evidence="1">Spore protein YkvP/CgeB glycosyl transferase-like domain-containing protein</fullName>
    </recommendedName>
</protein>
<dbReference type="AlphaFoldDB" id="A0A6H3FB31"/>
<evidence type="ECO:0000313" key="2">
    <source>
        <dbReference type="EMBL" id="TBH79353.1"/>
    </source>
</evidence>